<dbReference type="Gene3D" id="3.40.50.720">
    <property type="entry name" value="NAD(P)-binding Rossmann-like Domain"/>
    <property type="match status" value="1"/>
</dbReference>
<dbReference type="RefSeq" id="WP_010919671.1">
    <property type="nucleotide sequence ID" value="NC_011916.1"/>
</dbReference>
<protein>
    <submittedName>
        <fullName evidence="1">NAD-binding Rossmann superfamily protein</fullName>
    </submittedName>
</protein>
<dbReference type="Proteomes" id="UP000001364">
    <property type="component" value="Chromosome"/>
</dbReference>
<evidence type="ECO:0000313" key="2">
    <source>
        <dbReference type="Proteomes" id="UP000001364"/>
    </source>
</evidence>
<dbReference type="AlphaFoldDB" id="A0A0H3C7M8"/>
<evidence type="ECO:0000313" key="1">
    <source>
        <dbReference type="EMBL" id="ACL95346.1"/>
    </source>
</evidence>
<sequence>MNTSNPSFLIIGQGPVAEAILSRVSVEGGGVITLARPDAAAIMALEHGVDSAVIVAPPAPSPSLFLDIDDTRLDAQLADFTDLFEALGALLGRLNPKGAIVLVGGRGYLGAWGAADACAFSGALVALMRCVTLEGFGAGHRANCIALDLAQDGAGVDPDEIADLAVHLASPASRAINGEIILANRGRSLRVREAKDRRADFAASASSKGPSL</sequence>
<gene>
    <name evidence="1" type="ordered locus">CCNA_01881</name>
</gene>
<dbReference type="PATRIC" id="fig|565050.3.peg.1842"/>
<dbReference type="HOGENOM" id="CLU_1297942_0_0_5"/>
<dbReference type="SUPFAM" id="SSF51735">
    <property type="entry name" value="NAD(P)-binding Rossmann-fold domains"/>
    <property type="match status" value="1"/>
</dbReference>
<dbReference type="InterPro" id="IPR036291">
    <property type="entry name" value="NAD(P)-bd_dom_sf"/>
</dbReference>
<dbReference type="EMBL" id="CP001340">
    <property type="protein sequence ID" value="ACL95346.1"/>
    <property type="molecule type" value="Genomic_DNA"/>
</dbReference>
<dbReference type="KEGG" id="ccs:CCNA_01881"/>
<reference evidence="1 2" key="1">
    <citation type="journal article" date="2010" name="J. Bacteriol.">
        <title>The genetic basis of laboratory adaptation in Caulobacter crescentus.</title>
        <authorList>
            <person name="Marks M.E."/>
            <person name="Castro-Rojas C.M."/>
            <person name="Teiling C."/>
            <person name="Du L."/>
            <person name="Kapatral V."/>
            <person name="Walunas T.L."/>
            <person name="Crosson S."/>
        </authorList>
    </citation>
    <scope>NUCLEOTIDE SEQUENCE [LARGE SCALE GENOMIC DNA]</scope>
    <source>
        <strain evidence="2">NA1000 / CB15N</strain>
    </source>
</reference>
<proteinExistence type="predicted"/>
<accession>A0A0H3C7M8</accession>
<dbReference type="SMR" id="A0A0H3C7M8"/>
<keyword evidence="2" id="KW-1185">Reference proteome</keyword>
<dbReference type="RefSeq" id="YP_002517254.1">
    <property type="nucleotide sequence ID" value="NC_011916.1"/>
</dbReference>
<dbReference type="OrthoDB" id="9907824at2"/>
<organism evidence="1 2">
    <name type="scientific">Caulobacter vibrioides (strain NA1000 / CB15N)</name>
    <name type="common">Caulobacter crescentus</name>
    <dbReference type="NCBI Taxonomy" id="565050"/>
    <lineage>
        <taxon>Bacteria</taxon>
        <taxon>Pseudomonadati</taxon>
        <taxon>Pseudomonadota</taxon>
        <taxon>Alphaproteobacteria</taxon>
        <taxon>Caulobacterales</taxon>
        <taxon>Caulobacteraceae</taxon>
        <taxon>Caulobacter</taxon>
    </lineage>
</organism>
<name>A0A0H3C7M8_CAUVN</name>
<dbReference type="GeneID" id="7331429"/>